<dbReference type="InterPro" id="IPR001356">
    <property type="entry name" value="HD"/>
</dbReference>
<name>A0A3P8W5I2_CYNSE</name>
<feature type="compositionally biased region" description="Low complexity" evidence="10">
    <location>
        <begin position="69"/>
        <end position="83"/>
    </location>
</feature>
<keyword evidence="3" id="KW-0805">Transcription regulation</keyword>
<accession>A0A3P8W5I2</accession>
<dbReference type="PANTHER" id="PTHR24340">
    <property type="entry name" value="HOMEOBOX PROTEIN NKX"/>
    <property type="match status" value="1"/>
</dbReference>
<dbReference type="PROSITE" id="PS00027">
    <property type="entry name" value="HOMEOBOX_1"/>
    <property type="match status" value="1"/>
</dbReference>
<dbReference type="Gene3D" id="1.10.10.60">
    <property type="entry name" value="Homeodomain-like"/>
    <property type="match status" value="1"/>
</dbReference>
<dbReference type="InterPro" id="IPR050394">
    <property type="entry name" value="Homeobox_NK-like"/>
</dbReference>
<dbReference type="InterPro" id="IPR017970">
    <property type="entry name" value="Homeobox_CS"/>
</dbReference>
<evidence type="ECO:0000259" key="11">
    <source>
        <dbReference type="PROSITE" id="PS50071"/>
    </source>
</evidence>
<reference evidence="12" key="3">
    <citation type="submission" date="2025-09" db="UniProtKB">
        <authorList>
            <consortium name="Ensembl"/>
        </authorList>
    </citation>
    <scope>IDENTIFICATION</scope>
</reference>
<dbReference type="InParanoid" id="A0A3P8W5I2"/>
<evidence type="ECO:0000256" key="5">
    <source>
        <dbReference type="ARBA" id="ARBA00023155"/>
    </source>
</evidence>
<feature type="domain" description="Homeobox" evidence="11">
    <location>
        <begin position="83"/>
        <end position="143"/>
    </location>
</feature>
<keyword evidence="2" id="KW-0217">Developmental protein</keyword>
<dbReference type="CTD" id="4824"/>
<feature type="region of interest" description="Disordered" evidence="10">
    <location>
        <begin position="56"/>
        <end position="87"/>
    </location>
</feature>
<sequence>MSDPEKPRTSFFIEDILSIKDGPRLQVRSCSHKMDRCLEWKEEESENLRENHCLQERMSGEQTESQDTSRSSCLAFSNSSSSGKQRRSRAAFTHLQVLELEKKFNLQKYLSAPERAHLARTLRLTETQVKIWFQNRRYKTKRKQQMAKISKEVLKTQGLSLREDLVQSSLFTSFCRAYQYRAYLWDYSGPWGPMLW</sequence>
<dbReference type="KEGG" id="csem:103398266"/>
<dbReference type="PROSITE" id="PS50071">
    <property type="entry name" value="HOMEOBOX_2"/>
    <property type="match status" value="1"/>
</dbReference>
<dbReference type="AlphaFoldDB" id="A0A3P8W5I2"/>
<dbReference type="GO" id="GO:0000978">
    <property type="term" value="F:RNA polymerase II cis-regulatory region sequence-specific DNA binding"/>
    <property type="evidence" value="ECO:0007669"/>
    <property type="project" value="TreeGrafter"/>
</dbReference>
<dbReference type="Pfam" id="PF00046">
    <property type="entry name" value="Homeodomain"/>
    <property type="match status" value="1"/>
</dbReference>
<dbReference type="RefSeq" id="XP_008335046.1">
    <property type="nucleotide sequence ID" value="XM_008336824.2"/>
</dbReference>
<dbReference type="OMA" id="NNQQCEH"/>
<protein>
    <submittedName>
        <fullName evidence="12">NK3 homeobox 1</fullName>
    </submittedName>
</protein>
<feature type="DNA-binding region" description="Homeobox" evidence="8">
    <location>
        <begin position="85"/>
        <end position="144"/>
    </location>
</feature>
<keyword evidence="5 8" id="KW-0371">Homeobox</keyword>
<evidence type="ECO:0000256" key="1">
    <source>
        <dbReference type="ARBA" id="ARBA00004123"/>
    </source>
</evidence>
<dbReference type="CDD" id="cd00086">
    <property type="entry name" value="homeodomain"/>
    <property type="match status" value="1"/>
</dbReference>
<dbReference type="InterPro" id="IPR009057">
    <property type="entry name" value="Homeodomain-like_sf"/>
</dbReference>
<keyword evidence="6" id="KW-0804">Transcription</keyword>
<dbReference type="Proteomes" id="UP000265120">
    <property type="component" value="Chromosome Z"/>
</dbReference>
<dbReference type="SMART" id="SM00389">
    <property type="entry name" value="HOX"/>
    <property type="match status" value="1"/>
</dbReference>
<dbReference type="GeneTree" id="ENSGT00940000160930"/>
<evidence type="ECO:0000313" key="13">
    <source>
        <dbReference type="Proteomes" id="UP000265120"/>
    </source>
</evidence>
<evidence type="ECO:0000256" key="4">
    <source>
        <dbReference type="ARBA" id="ARBA00023125"/>
    </source>
</evidence>
<keyword evidence="13" id="KW-1185">Reference proteome</keyword>
<reference evidence="12" key="2">
    <citation type="submission" date="2025-08" db="UniProtKB">
        <authorList>
            <consortium name="Ensembl"/>
        </authorList>
    </citation>
    <scope>IDENTIFICATION</scope>
</reference>
<evidence type="ECO:0000313" key="12">
    <source>
        <dbReference type="Ensembl" id="ENSCSEP00000022813.1"/>
    </source>
</evidence>
<dbReference type="STRING" id="244447.ENSCSEP00000022813"/>
<dbReference type="GO" id="GO:0000981">
    <property type="term" value="F:DNA-binding transcription factor activity, RNA polymerase II-specific"/>
    <property type="evidence" value="ECO:0007669"/>
    <property type="project" value="InterPro"/>
</dbReference>
<dbReference type="OrthoDB" id="6159439at2759"/>
<reference evidence="12 13" key="1">
    <citation type="journal article" date="2014" name="Nat. Genet.">
        <title>Whole-genome sequence of a flatfish provides insights into ZW sex chromosome evolution and adaptation to a benthic lifestyle.</title>
        <authorList>
            <person name="Chen S."/>
            <person name="Zhang G."/>
            <person name="Shao C."/>
            <person name="Huang Q."/>
            <person name="Liu G."/>
            <person name="Zhang P."/>
            <person name="Song W."/>
            <person name="An N."/>
            <person name="Chalopin D."/>
            <person name="Volff J.N."/>
            <person name="Hong Y."/>
            <person name="Li Q."/>
            <person name="Sha Z."/>
            <person name="Zhou H."/>
            <person name="Xie M."/>
            <person name="Yu Q."/>
            <person name="Liu Y."/>
            <person name="Xiang H."/>
            <person name="Wang N."/>
            <person name="Wu K."/>
            <person name="Yang C."/>
            <person name="Zhou Q."/>
            <person name="Liao X."/>
            <person name="Yang L."/>
            <person name="Hu Q."/>
            <person name="Zhang J."/>
            <person name="Meng L."/>
            <person name="Jin L."/>
            <person name="Tian Y."/>
            <person name="Lian J."/>
            <person name="Yang J."/>
            <person name="Miao G."/>
            <person name="Liu S."/>
            <person name="Liang Z."/>
            <person name="Yan F."/>
            <person name="Li Y."/>
            <person name="Sun B."/>
            <person name="Zhang H."/>
            <person name="Zhang J."/>
            <person name="Zhu Y."/>
            <person name="Du M."/>
            <person name="Zhao Y."/>
            <person name="Schartl M."/>
            <person name="Tang Q."/>
            <person name="Wang J."/>
        </authorList>
    </citation>
    <scope>NUCLEOTIDE SEQUENCE</scope>
</reference>
<dbReference type="PRINTS" id="PR00024">
    <property type="entry name" value="HOMEOBOX"/>
</dbReference>
<evidence type="ECO:0000256" key="9">
    <source>
        <dbReference type="RuleBase" id="RU000682"/>
    </source>
</evidence>
<keyword evidence="4 8" id="KW-0238">DNA-binding</keyword>
<evidence type="ECO:0000256" key="3">
    <source>
        <dbReference type="ARBA" id="ARBA00023015"/>
    </source>
</evidence>
<evidence type="ECO:0000256" key="7">
    <source>
        <dbReference type="ARBA" id="ARBA00023242"/>
    </source>
</evidence>
<dbReference type="Ensembl" id="ENSCSET00000023106.1">
    <property type="protein sequence ID" value="ENSCSEP00000022813.1"/>
    <property type="gene ID" value="ENSCSEG00000014532.1"/>
</dbReference>
<comment type="subcellular location">
    <subcellularLocation>
        <location evidence="1 8 9">Nucleus</location>
    </subcellularLocation>
</comment>
<dbReference type="PANTHER" id="PTHR24340:SF38">
    <property type="entry name" value="HOMEOBOX PROTEIN NKX-3.1"/>
    <property type="match status" value="1"/>
</dbReference>
<dbReference type="SUPFAM" id="SSF46689">
    <property type="entry name" value="Homeodomain-like"/>
    <property type="match status" value="1"/>
</dbReference>
<evidence type="ECO:0000256" key="8">
    <source>
        <dbReference type="PROSITE-ProRule" id="PRU00108"/>
    </source>
</evidence>
<evidence type="ECO:0000256" key="10">
    <source>
        <dbReference type="SAM" id="MobiDB-lite"/>
    </source>
</evidence>
<dbReference type="InterPro" id="IPR020479">
    <property type="entry name" value="HD_metazoa"/>
</dbReference>
<organism evidence="12 13">
    <name type="scientific">Cynoglossus semilaevis</name>
    <name type="common">Tongue sole</name>
    <dbReference type="NCBI Taxonomy" id="244447"/>
    <lineage>
        <taxon>Eukaryota</taxon>
        <taxon>Metazoa</taxon>
        <taxon>Chordata</taxon>
        <taxon>Craniata</taxon>
        <taxon>Vertebrata</taxon>
        <taxon>Euteleostomi</taxon>
        <taxon>Actinopterygii</taxon>
        <taxon>Neopterygii</taxon>
        <taxon>Teleostei</taxon>
        <taxon>Neoteleostei</taxon>
        <taxon>Acanthomorphata</taxon>
        <taxon>Carangaria</taxon>
        <taxon>Pleuronectiformes</taxon>
        <taxon>Pleuronectoidei</taxon>
        <taxon>Cynoglossidae</taxon>
        <taxon>Cynoglossinae</taxon>
        <taxon>Cynoglossus</taxon>
    </lineage>
</organism>
<dbReference type="GO" id="GO:0030154">
    <property type="term" value="P:cell differentiation"/>
    <property type="evidence" value="ECO:0007669"/>
    <property type="project" value="TreeGrafter"/>
</dbReference>
<evidence type="ECO:0000256" key="6">
    <source>
        <dbReference type="ARBA" id="ARBA00023163"/>
    </source>
</evidence>
<evidence type="ECO:0000256" key="2">
    <source>
        <dbReference type="ARBA" id="ARBA00022473"/>
    </source>
</evidence>
<proteinExistence type="predicted"/>
<dbReference type="GeneID" id="103398266"/>
<keyword evidence="7 8" id="KW-0539">Nucleus</keyword>
<dbReference type="GO" id="GO:0005634">
    <property type="term" value="C:nucleus"/>
    <property type="evidence" value="ECO:0007669"/>
    <property type="project" value="UniProtKB-SubCell"/>
</dbReference>